<organism evidence="2 3">
    <name type="scientific">Heligmosomoides polygyrus</name>
    <name type="common">Parasitic roundworm</name>
    <dbReference type="NCBI Taxonomy" id="6339"/>
    <lineage>
        <taxon>Eukaryota</taxon>
        <taxon>Metazoa</taxon>
        <taxon>Ecdysozoa</taxon>
        <taxon>Nematoda</taxon>
        <taxon>Chromadorea</taxon>
        <taxon>Rhabditida</taxon>
        <taxon>Rhabditina</taxon>
        <taxon>Rhabditomorpha</taxon>
        <taxon>Strongyloidea</taxon>
        <taxon>Heligmosomidae</taxon>
        <taxon>Heligmosomoides</taxon>
    </lineage>
</organism>
<sequence>MERCHGLLFVYNSTVTMAVDYQSKSKSPRKEKVISHVPVRQDAENWRMYQETKKTAKKGIAAPKAAHYDDLSDKVETRDDERHLYRLAKARCRQAEDIEKFLDVNDHNDHLLTNRKRAMRRWHDYFEEISTVEFDHPSIPCVPPTRRPVQKITLEEAKQL</sequence>
<reference evidence="3" key="2">
    <citation type="submission" date="2019-09" db="UniProtKB">
        <authorList>
            <consortium name="WormBaseParasite"/>
        </authorList>
    </citation>
    <scope>IDENTIFICATION</scope>
</reference>
<dbReference type="EMBL" id="UZAH01035478">
    <property type="protein sequence ID" value="VDP40948.1"/>
    <property type="molecule type" value="Genomic_DNA"/>
</dbReference>
<evidence type="ECO:0000313" key="1">
    <source>
        <dbReference type="EMBL" id="VDP40948.1"/>
    </source>
</evidence>
<accession>A0A183GM61</accession>
<name>A0A183GM61_HELPZ</name>
<evidence type="ECO:0000313" key="2">
    <source>
        <dbReference type="Proteomes" id="UP000050761"/>
    </source>
</evidence>
<proteinExistence type="predicted"/>
<dbReference type="Proteomes" id="UP000050761">
    <property type="component" value="Unassembled WGS sequence"/>
</dbReference>
<protein>
    <submittedName>
        <fullName evidence="1 3">Uncharacterized protein</fullName>
    </submittedName>
</protein>
<reference evidence="1 2" key="1">
    <citation type="submission" date="2018-11" db="EMBL/GenBank/DDBJ databases">
        <authorList>
            <consortium name="Pathogen Informatics"/>
        </authorList>
    </citation>
    <scope>NUCLEOTIDE SEQUENCE [LARGE SCALE GENOMIC DNA]</scope>
</reference>
<accession>A0A3P8E3B8</accession>
<dbReference type="WBParaSite" id="HPBE_0002378101-mRNA-1">
    <property type="protein sequence ID" value="HPBE_0002378101-mRNA-1"/>
    <property type="gene ID" value="HPBE_0002378101"/>
</dbReference>
<gene>
    <name evidence="1" type="ORF">HPBE_LOCUS23780</name>
</gene>
<dbReference type="OrthoDB" id="5905407at2759"/>
<evidence type="ECO:0000313" key="3">
    <source>
        <dbReference type="WBParaSite" id="HPBE_0002378101-mRNA-1"/>
    </source>
</evidence>
<dbReference type="AlphaFoldDB" id="A0A183GM61"/>
<keyword evidence="2" id="KW-1185">Reference proteome</keyword>